<dbReference type="PANTHER" id="PTHR43317:SF1">
    <property type="entry name" value="THERMOSPERMINE SYNTHASE ACAULIS5"/>
    <property type="match status" value="1"/>
</dbReference>
<comment type="function">
    <text evidence="5">Catalyzes the irreversible transfer of a propylamine group from the amino donor S-adenosylmethioninamine (decarboxy-AdoMet) to putrescine (1,4-diaminobutane) to yield spermidine.</text>
</comment>
<dbReference type="PROSITE" id="PS51006">
    <property type="entry name" value="PABS_2"/>
    <property type="match status" value="1"/>
</dbReference>
<comment type="caution">
    <text evidence="8">The sequence shown here is derived from an EMBL/GenBank/DDBJ whole genome shotgun (WGS) entry which is preliminary data.</text>
</comment>
<dbReference type="GO" id="GO:0008295">
    <property type="term" value="P:spermidine biosynthetic process"/>
    <property type="evidence" value="ECO:0007669"/>
    <property type="project" value="UniProtKB-UniRule"/>
</dbReference>
<comment type="similarity">
    <text evidence="1 5">Belongs to the spermidine/spermine synthase family.</text>
</comment>
<accession>A0A3N1PYX5</accession>
<dbReference type="Pfam" id="PF01564">
    <property type="entry name" value="Spermine_synth"/>
    <property type="match status" value="1"/>
</dbReference>
<reference evidence="8 9" key="1">
    <citation type="submission" date="2018-11" db="EMBL/GenBank/DDBJ databases">
        <title>Genomic Encyclopedia of Type Strains, Phase IV (KMG-IV): sequencing the most valuable type-strain genomes for metagenomic binning, comparative biology and taxonomic classification.</title>
        <authorList>
            <person name="Goeker M."/>
        </authorList>
    </citation>
    <scope>NUCLEOTIDE SEQUENCE [LARGE SCALE GENOMIC DNA]</scope>
    <source>
        <strain evidence="8 9">DSM 21945</strain>
    </source>
</reference>
<evidence type="ECO:0000313" key="9">
    <source>
        <dbReference type="Proteomes" id="UP000268033"/>
    </source>
</evidence>
<feature type="binding site" evidence="5">
    <location>
        <begin position="138"/>
        <end position="139"/>
    </location>
    <ligand>
        <name>S-methyl-5'-thioadenosine</name>
        <dbReference type="ChEBI" id="CHEBI:17509"/>
    </ligand>
</feature>
<evidence type="ECO:0000256" key="4">
    <source>
        <dbReference type="ARBA" id="ARBA00023115"/>
    </source>
</evidence>
<keyword evidence="9" id="KW-1185">Reference proteome</keyword>
<dbReference type="STRING" id="584787.GCA_001247655_03068"/>
<feature type="active site" description="Proton acceptor" evidence="5 6">
    <location>
        <position position="159"/>
    </location>
</feature>
<dbReference type="EMBL" id="RJUL01000002">
    <property type="protein sequence ID" value="ROQ29766.1"/>
    <property type="molecule type" value="Genomic_DNA"/>
</dbReference>
<dbReference type="SUPFAM" id="SSF53335">
    <property type="entry name" value="S-adenosyl-L-methionine-dependent methyltransferases"/>
    <property type="match status" value="1"/>
</dbReference>
<dbReference type="UniPathway" id="UPA00248">
    <property type="reaction ID" value="UER00314"/>
</dbReference>
<dbReference type="RefSeq" id="WP_123420684.1">
    <property type="nucleotide sequence ID" value="NZ_RJUL01000002.1"/>
</dbReference>
<name>A0A3N1PYX5_9GAMM</name>
<dbReference type="CDD" id="cd02440">
    <property type="entry name" value="AdoMet_MTases"/>
    <property type="match status" value="1"/>
</dbReference>
<evidence type="ECO:0000256" key="2">
    <source>
        <dbReference type="ARBA" id="ARBA00022679"/>
    </source>
</evidence>
<gene>
    <name evidence="5" type="primary">speE</name>
    <name evidence="8" type="ORF">EDC28_102138</name>
</gene>
<keyword evidence="4 5" id="KW-0620">Polyamine biosynthesis</keyword>
<dbReference type="GO" id="GO:0010487">
    <property type="term" value="F:thermospermine synthase activity"/>
    <property type="evidence" value="ECO:0007669"/>
    <property type="project" value="TreeGrafter"/>
</dbReference>
<feature type="domain" description="PABS" evidence="7">
    <location>
        <begin position="1"/>
        <end position="242"/>
    </location>
</feature>
<proteinExistence type="inferred from homology"/>
<dbReference type="EC" id="2.5.1.16" evidence="5"/>
<dbReference type="GO" id="GO:0004766">
    <property type="term" value="F:spermidine synthase activity"/>
    <property type="evidence" value="ECO:0007669"/>
    <property type="project" value="UniProtKB-UniRule"/>
</dbReference>
<evidence type="ECO:0000313" key="8">
    <source>
        <dbReference type="EMBL" id="ROQ29766.1"/>
    </source>
</evidence>
<dbReference type="AlphaFoldDB" id="A0A3N1PYX5"/>
<evidence type="ECO:0000256" key="3">
    <source>
        <dbReference type="ARBA" id="ARBA00023066"/>
    </source>
</evidence>
<evidence type="ECO:0000259" key="7">
    <source>
        <dbReference type="PROSITE" id="PS51006"/>
    </source>
</evidence>
<sequence length="292" mass="32560">MKLLPLLLSAFAASTSAKTVHQERSLYQNISVVEQNGRRCLVFAAVRGDQNQTCQYLDHSQKLVFPYVRMVLAGLLVNPEPQKILMVGLGGGSVPTVLRRLYPDASIDIVEIDPAVEKVAKTYFGFEEDPKMQVKVSDARVFIKRAQLQKAQYDLVILDAFNGDYIPEHLMTQEFLQETRTLLGKSGVLVANTFSTSKLYDHESATYRQVFGPFFNFKMENTQNRVVIATAAPLPSEATLQQRAAALAERLAPFGVAIEEYPPALSTATDWDTGARILTDQYSPANLLQRQE</sequence>
<feature type="binding site" evidence="5">
    <location>
        <position position="28"/>
    </location>
    <ligand>
        <name>S-methyl-5'-thioadenosine</name>
        <dbReference type="ChEBI" id="CHEBI:17509"/>
    </ligand>
</feature>
<evidence type="ECO:0000256" key="6">
    <source>
        <dbReference type="PROSITE-ProRule" id="PRU00354"/>
    </source>
</evidence>
<comment type="catalytic activity">
    <reaction evidence="5">
        <text>S-adenosyl 3-(methylsulfanyl)propylamine + putrescine = S-methyl-5'-thioadenosine + spermidine + H(+)</text>
        <dbReference type="Rhea" id="RHEA:12721"/>
        <dbReference type="ChEBI" id="CHEBI:15378"/>
        <dbReference type="ChEBI" id="CHEBI:17509"/>
        <dbReference type="ChEBI" id="CHEBI:57443"/>
        <dbReference type="ChEBI" id="CHEBI:57834"/>
        <dbReference type="ChEBI" id="CHEBI:326268"/>
        <dbReference type="EC" id="2.5.1.16"/>
    </reaction>
</comment>
<evidence type="ECO:0000256" key="1">
    <source>
        <dbReference type="ARBA" id="ARBA00007867"/>
    </source>
</evidence>
<feature type="binding site" evidence="5">
    <location>
        <position position="111"/>
    </location>
    <ligand>
        <name>S-methyl-5'-thioadenosine</name>
        <dbReference type="ChEBI" id="CHEBI:17509"/>
    </ligand>
</feature>
<dbReference type="Gene3D" id="3.40.50.150">
    <property type="entry name" value="Vaccinia Virus protein VP39"/>
    <property type="match status" value="1"/>
</dbReference>
<dbReference type="PANTHER" id="PTHR43317">
    <property type="entry name" value="THERMOSPERMINE SYNTHASE ACAULIS5"/>
    <property type="match status" value="1"/>
</dbReference>
<dbReference type="HAMAP" id="MF_00198">
    <property type="entry name" value="Spermidine_synth"/>
    <property type="match status" value="1"/>
</dbReference>
<dbReference type="InterPro" id="IPR001045">
    <property type="entry name" value="Spermi_synthase"/>
</dbReference>
<dbReference type="InterPro" id="IPR029063">
    <property type="entry name" value="SAM-dependent_MTases_sf"/>
</dbReference>
<keyword evidence="3 5" id="KW-0745">Spermidine biosynthesis</keyword>
<comment type="subunit">
    <text evidence="5">Homodimer or homotetramer.</text>
</comment>
<organism evidence="8 9">
    <name type="scientific">Gallaecimonas pentaromativorans</name>
    <dbReference type="NCBI Taxonomy" id="584787"/>
    <lineage>
        <taxon>Bacteria</taxon>
        <taxon>Pseudomonadati</taxon>
        <taxon>Pseudomonadota</taxon>
        <taxon>Gammaproteobacteria</taxon>
        <taxon>Enterobacterales</taxon>
        <taxon>Gallaecimonadaceae</taxon>
        <taxon>Gallaecimonas</taxon>
    </lineage>
</organism>
<keyword evidence="2 5" id="KW-0808">Transferase</keyword>
<comment type="caution">
    <text evidence="5">Lacks conserved residue(s) required for the propagation of feature annotation.</text>
</comment>
<protein>
    <recommendedName>
        <fullName evidence="5">Polyamine aminopropyltransferase</fullName>
    </recommendedName>
    <alternativeName>
        <fullName evidence="5">Putrescine aminopropyltransferase</fullName>
        <shortName evidence="5">PAPT</shortName>
    </alternativeName>
    <alternativeName>
        <fullName evidence="5">Spermidine synthase</fullName>
        <shortName evidence="5">SPDS</shortName>
        <shortName evidence="5">SPDSY</shortName>
        <ecNumber evidence="5">2.5.1.16</ecNumber>
    </alternativeName>
</protein>
<comment type="pathway">
    <text evidence="5">Amine and polyamine biosynthesis; spermidine biosynthesis; spermidine from putrescine: step 1/1.</text>
</comment>
<evidence type="ECO:0000256" key="5">
    <source>
        <dbReference type="HAMAP-Rule" id="MF_00198"/>
    </source>
</evidence>
<dbReference type="InterPro" id="IPR030374">
    <property type="entry name" value="PABS"/>
</dbReference>
<dbReference type="Proteomes" id="UP000268033">
    <property type="component" value="Unassembled WGS sequence"/>
</dbReference>
<dbReference type="NCBIfam" id="NF037959">
    <property type="entry name" value="MFS_SpdSyn"/>
    <property type="match status" value="1"/>
</dbReference>